<gene>
    <name evidence="2" type="ordered locus">Ctha_2173</name>
</gene>
<dbReference type="Proteomes" id="UP000001208">
    <property type="component" value="Chromosome"/>
</dbReference>
<evidence type="ECO:0000313" key="2">
    <source>
        <dbReference type="EMBL" id="ACF14624.1"/>
    </source>
</evidence>
<dbReference type="OrthoDB" id="613934at2"/>
<evidence type="ECO:0008006" key="4">
    <source>
        <dbReference type="Google" id="ProtNLM"/>
    </source>
</evidence>
<dbReference type="PROSITE" id="PS51257">
    <property type="entry name" value="PROKAR_LIPOPROTEIN"/>
    <property type="match status" value="1"/>
</dbReference>
<dbReference type="STRING" id="517418.Ctha_2173"/>
<feature type="coiled-coil region" evidence="1">
    <location>
        <begin position="168"/>
        <end position="195"/>
    </location>
</feature>
<proteinExistence type="predicted"/>
<dbReference type="HOGENOM" id="CLU_952172_0_0_10"/>
<dbReference type="KEGG" id="cts:Ctha_2173"/>
<dbReference type="Pfam" id="PF13424">
    <property type="entry name" value="TPR_12"/>
    <property type="match status" value="1"/>
</dbReference>
<organism evidence="2 3">
    <name type="scientific">Chloroherpeton thalassium (strain ATCC 35110 / GB-78)</name>
    <dbReference type="NCBI Taxonomy" id="517418"/>
    <lineage>
        <taxon>Bacteria</taxon>
        <taxon>Pseudomonadati</taxon>
        <taxon>Chlorobiota</taxon>
        <taxon>Chlorobiia</taxon>
        <taxon>Chlorobiales</taxon>
        <taxon>Chloroherpetonaceae</taxon>
        <taxon>Chloroherpeton</taxon>
    </lineage>
</organism>
<accession>B3QVX0</accession>
<dbReference type="Gene3D" id="1.25.40.10">
    <property type="entry name" value="Tetratricopeptide repeat domain"/>
    <property type="match status" value="1"/>
</dbReference>
<sequence>MRIFLTLLFLTVSLLGCSSLPNRNAVLPKEVASGMELLRQARLNARMNQQEIACLNAEKAYQYFVLADDLEGIFYANLELAKLRRKSNPEESLAYLQSAGKIAEVFKPALRPVYQLRLAELKFLENDFAQTLSLMKNLEFDEESDIFASEALAYKIMATLKLKMGANKESVREAAKNLQRLYQRLKDRYDDYELKDPESISFSAYVLGLVAASEKSWSEAEKWFLAAWEIDRQISNYNGTAENLYSLGVVNRSLGNHAAALGFFERAARIFEILKNADRLAACKAQLQALPE</sequence>
<dbReference type="EMBL" id="CP001100">
    <property type="protein sequence ID" value="ACF14624.1"/>
    <property type="molecule type" value="Genomic_DNA"/>
</dbReference>
<keyword evidence="3" id="KW-1185">Reference proteome</keyword>
<evidence type="ECO:0000313" key="3">
    <source>
        <dbReference type="Proteomes" id="UP000001208"/>
    </source>
</evidence>
<protein>
    <recommendedName>
        <fullName evidence="4">Tetratricopeptide domain protein</fullName>
    </recommendedName>
</protein>
<evidence type="ECO:0000256" key="1">
    <source>
        <dbReference type="SAM" id="Coils"/>
    </source>
</evidence>
<dbReference type="AlphaFoldDB" id="B3QVX0"/>
<dbReference type="SUPFAM" id="SSF48452">
    <property type="entry name" value="TPR-like"/>
    <property type="match status" value="1"/>
</dbReference>
<name>B3QVX0_CHLT3</name>
<reference evidence="2 3" key="1">
    <citation type="submission" date="2008-06" db="EMBL/GenBank/DDBJ databases">
        <title>Complete sequence of Chloroherpeton thalassium ATCC 35110.</title>
        <authorList>
            <consortium name="US DOE Joint Genome Institute"/>
            <person name="Lucas S."/>
            <person name="Copeland A."/>
            <person name="Lapidus A."/>
            <person name="Glavina del Rio T."/>
            <person name="Dalin E."/>
            <person name="Tice H."/>
            <person name="Bruce D."/>
            <person name="Goodwin L."/>
            <person name="Pitluck S."/>
            <person name="Schmutz J."/>
            <person name="Larimer F."/>
            <person name="Land M."/>
            <person name="Hauser L."/>
            <person name="Kyrpides N."/>
            <person name="Mikhailova N."/>
            <person name="Liu Z."/>
            <person name="Li T."/>
            <person name="Zhao F."/>
            <person name="Overmann J."/>
            <person name="Bryant D.A."/>
            <person name="Richardson P."/>
        </authorList>
    </citation>
    <scope>NUCLEOTIDE SEQUENCE [LARGE SCALE GENOMIC DNA]</scope>
    <source>
        <strain evidence="3">ATCC 35110 / GB-78</strain>
    </source>
</reference>
<dbReference type="InterPro" id="IPR011990">
    <property type="entry name" value="TPR-like_helical_dom_sf"/>
</dbReference>
<keyword evidence="1" id="KW-0175">Coiled coil</keyword>